<dbReference type="OrthoDB" id="49520at2759"/>
<accession>A0A9W8M747</accession>
<keyword evidence="2" id="KW-0805">Transcription regulation</keyword>
<gene>
    <name evidence="7" type="ORF">H1R20_g15793</name>
</gene>
<evidence type="ECO:0000256" key="1">
    <source>
        <dbReference type="ARBA" id="ARBA00004123"/>
    </source>
</evidence>
<evidence type="ECO:0000256" key="3">
    <source>
        <dbReference type="ARBA" id="ARBA00023163"/>
    </source>
</evidence>
<dbReference type="AlphaFoldDB" id="A0A9W8M747"/>
<protein>
    <recommendedName>
        <fullName evidence="6">Vps72/YL1 C-terminal domain-containing protein</fullName>
    </recommendedName>
</protein>
<dbReference type="SMART" id="SM00993">
    <property type="entry name" value="YL1_C"/>
    <property type="match status" value="1"/>
</dbReference>
<name>A0A9W8M747_9AGAR</name>
<feature type="region of interest" description="Disordered" evidence="5">
    <location>
        <begin position="65"/>
        <end position="87"/>
    </location>
</feature>
<dbReference type="GO" id="GO:0006338">
    <property type="term" value="P:chromatin remodeling"/>
    <property type="evidence" value="ECO:0007669"/>
    <property type="project" value="InterPro"/>
</dbReference>
<dbReference type="InterPro" id="IPR013272">
    <property type="entry name" value="Vps72/YL1_C"/>
</dbReference>
<dbReference type="EMBL" id="JANBPK010001628">
    <property type="protein sequence ID" value="KAJ2921305.1"/>
    <property type="molecule type" value="Genomic_DNA"/>
</dbReference>
<dbReference type="GO" id="GO:0031011">
    <property type="term" value="C:Ino80 complex"/>
    <property type="evidence" value="ECO:0007669"/>
    <property type="project" value="InterPro"/>
</dbReference>
<feature type="non-terminal residue" evidence="7">
    <location>
        <position position="695"/>
    </location>
</feature>
<evidence type="ECO:0000313" key="7">
    <source>
        <dbReference type="EMBL" id="KAJ2921305.1"/>
    </source>
</evidence>
<feature type="region of interest" description="Disordered" evidence="5">
    <location>
        <begin position="20"/>
        <end position="49"/>
    </location>
</feature>
<sequence length="695" mass="77070">MWVQKYLGIMTEDILTSSVGHRKAETRGKGPQMVQQRPKDRPFKNPYYNKNVNRRAKNLKTVLGQEREKDRLKREALRKSKAEKAAMGMMDVDGDDEEEEPNYSSIEAPPSVWPPRHYCDITGLEAPYTDPATGLRYHDKSVYEIIQGLVAASEASPPEGEKSRELEATNIELESCLEGVVLDVESTLDTEIGRSDLALVIFGIPDVNEGHRTPLVKESKSRWIAESVVSLPETIPDLTIVLSSENVGDVGFVSFTGTELTQAKSFDITNSIAVSRNVAVDGLGDATRVSLSFAVWPRVVKAEMIHHGLSSLFKIMPPKKVPVEGRELYSAELKPAMMMGDTETIVQPATPLDSALGDTLTIGLILKASKLEAELVHGAENSEISRLDDRITSQITQNQDLARDILLSTTLTVLASTVTTGPHEPSRPFVLCRVGKAFVTIWKRTRPLQHLNQAVDNLQEGVATLSIEPRAWMLSSLSSTLIIRYKLLNNRADLYGAISILQKELKIKETARDAAKLLCLLFQHLFKISTDLSWLVEAVKTAQLGLKSGTADPRSLFDALEGVSRAISKLSPHLNTDKSKLLQDAITLQTSAIGMLQPSDTNLVDSYFNLGTIYETLFKQSCQLQDIRDAIVSFQKALEHCTPDRAIYPSIFGAIGEAFRLQWTVTDKMSDLEEAIRHGTGFLTMYFKPKYIKNT</sequence>
<keyword evidence="8" id="KW-1185">Reference proteome</keyword>
<evidence type="ECO:0000256" key="5">
    <source>
        <dbReference type="SAM" id="MobiDB-lite"/>
    </source>
</evidence>
<dbReference type="Proteomes" id="UP001140091">
    <property type="component" value="Unassembled WGS sequence"/>
</dbReference>
<keyword evidence="4" id="KW-0539">Nucleus</keyword>
<dbReference type="InterPro" id="IPR029525">
    <property type="entry name" value="INO80C/Ies6"/>
</dbReference>
<feature type="compositionally biased region" description="Basic and acidic residues" evidence="5">
    <location>
        <begin position="65"/>
        <end position="84"/>
    </location>
</feature>
<organism evidence="7 8">
    <name type="scientific">Candolleomyces eurysporus</name>
    <dbReference type="NCBI Taxonomy" id="2828524"/>
    <lineage>
        <taxon>Eukaryota</taxon>
        <taxon>Fungi</taxon>
        <taxon>Dikarya</taxon>
        <taxon>Basidiomycota</taxon>
        <taxon>Agaricomycotina</taxon>
        <taxon>Agaricomycetes</taxon>
        <taxon>Agaricomycetidae</taxon>
        <taxon>Agaricales</taxon>
        <taxon>Agaricineae</taxon>
        <taxon>Psathyrellaceae</taxon>
        <taxon>Candolleomyces</taxon>
    </lineage>
</organism>
<comment type="caution">
    <text evidence="7">The sequence shown here is derived from an EMBL/GenBank/DDBJ whole genome shotgun (WGS) entry which is preliminary data.</text>
</comment>
<dbReference type="InterPro" id="IPR011990">
    <property type="entry name" value="TPR-like_helical_dom_sf"/>
</dbReference>
<proteinExistence type="predicted"/>
<comment type="subcellular location">
    <subcellularLocation>
        <location evidence="1">Nucleus</location>
    </subcellularLocation>
</comment>
<dbReference type="PANTHER" id="PTHR31200">
    <property type="entry name" value="INO80 COMPLEX SUBUNIT C"/>
    <property type="match status" value="1"/>
</dbReference>
<evidence type="ECO:0000256" key="4">
    <source>
        <dbReference type="ARBA" id="ARBA00023242"/>
    </source>
</evidence>
<feature type="domain" description="Vps72/YL1 C-terminal" evidence="6">
    <location>
        <begin position="117"/>
        <end position="146"/>
    </location>
</feature>
<evidence type="ECO:0000259" key="6">
    <source>
        <dbReference type="SMART" id="SM00993"/>
    </source>
</evidence>
<evidence type="ECO:0000256" key="2">
    <source>
        <dbReference type="ARBA" id="ARBA00023015"/>
    </source>
</evidence>
<keyword evidence="3" id="KW-0804">Transcription</keyword>
<dbReference type="Pfam" id="PF08265">
    <property type="entry name" value="YL1_C"/>
    <property type="match status" value="1"/>
</dbReference>
<dbReference type="PANTHER" id="PTHR31200:SF1">
    <property type="entry name" value="INO80 COMPLEX SUBUNIT C"/>
    <property type="match status" value="1"/>
</dbReference>
<reference evidence="7" key="1">
    <citation type="submission" date="2022-06" db="EMBL/GenBank/DDBJ databases">
        <title>Genome Sequence of Candolleomyces eurysporus.</title>
        <authorList>
            <person name="Buettner E."/>
        </authorList>
    </citation>
    <scope>NUCLEOTIDE SEQUENCE</scope>
    <source>
        <strain evidence="7">VTCC 930004</strain>
    </source>
</reference>
<evidence type="ECO:0000313" key="8">
    <source>
        <dbReference type="Proteomes" id="UP001140091"/>
    </source>
</evidence>
<dbReference type="Gene3D" id="1.25.40.10">
    <property type="entry name" value="Tetratricopeptide repeat domain"/>
    <property type="match status" value="1"/>
</dbReference>